<evidence type="ECO:0000259" key="2">
    <source>
        <dbReference type="Pfam" id="PF13474"/>
    </source>
</evidence>
<dbReference type="Gene3D" id="3.10.450.50">
    <property type="match status" value="1"/>
</dbReference>
<dbReference type="PROSITE" id="PS51257">
    <property type="entry name" value="PROKAR_LIPOPROTEIN"/>
    <property type="match status" value="1"/>
</dbReference>
<proteinExistence type="predicted"/>
<dbReference type="EMBL" id="CP034759">
    <property type="protein sequence ID" value="QBG35803.1"/>
    <property type="molecule type" value="Genomic_DNA"/>
</dbReference>
<sequence>MKVLILIFTLLITTSCLATDFDAKQEREAITNTLTSFHLAATKAEGEKYFSLLTDDAIFLGTDASERWSKTEFKAFALPYFSQGKGWEYVAQERNISFTPANNIAFFDELLFNKNYGLCRGSGVLVKTAQGWKISQYNLAVMLPNAIAKDISKQIQAYQIKVNKSNESK</sequence>
<protein>
    <submittedName>
        <fullName evidence="3">Protein with SnoaL 3 domain, NTF 2 superfamily</fullName>
    </submittedName>
</protein>
<reference evidence="3 4" key="1">
    <citation type="submission" date="2018-12" db="EMBL/GenBank/DDBJ databases">
        <title>Complete genome of Litorilituus sediminis.</title>
        <authorList>
            <person name="Liu A."/>
            <person name="Rong J."/>
        </authorList>
    </citation>
    <scope>NUCLEOTIDE SEQUENCE [LARGE SCALE GENOMIC DNA]</scope>
    <source>
        <strain evidence="3 4">JCM 17549</strain>
    </source>
</reference>
<dbReference type="SUPFAM" id="SSF54427">
    <property type="entry name" value="NTF2-like"/>
    <property type="match status" value="1"/>
</dbReference>
<dbReference type="KEGG" id="lsd:EMK97_08800"/>
<gene>
    <name evidence="3" type="ORF">EMK97_08800</name>
</gene>
<accession>A0A4P6P3C0</accession>
<dbReference type="OrthoDB" id="271716at2"/>
<dbReference type="RefSeq" id="WP_130601338.1">
    <property type="nucleotide sequence ID" value="NZ_CP034759.1"/>
</dbReference>
<dbReference type="InterPro" id="IPR032710">
    <property type="entry name" value="NTF2-like_dom_sf"/>
</dbReference>
<organism evidence="3 4">
    <name type="scientific">Litorilituus sediminis</name>
    <dbReference type="NCBI Taxonomy" id="718192"/>
    <lineage>
        <taxon>Bacteria</taxon>
        <taxon>Pseudomonadati</taxon>
        <taxon>Pseudomonadota</taxon>
        <taxon>Gammaproteobacteria</taxon>
        <taxon>Alteromonadales</taxon>
        <taxon>Colwelliaceae</taxon>
        <taxon>Litorilituus</taxon>
    </lineage>
</organism>
<dbReference type="Pfam" id="PF13474">
    <property type="entry name" value="SnoaL_3"/>
    <property type="match status" value="1"/>
</dbReference>
<evidence type="ECO:0000313" key="4">
    <source>
        <dbReference type="Proteomes" id="UP000290244"/>
    </source>
</evidence>
<name>A0A4P6P3C0_9GAMM</name>
<dbReference type="AlphaFoldDB" id="A0A4P6P3C0"/>
<feature type="chain" id="PRO_5020928121" evidence="1">
    <location>
        <begin position="19"/>
        <end position="169"/>
    </location>
</feature>
<evidence type="ECO:0000313" key="3">
    <source>
        <dbReference type="EMBL" id="QBG35803.1"/>
    </source>
</evidence>
<dbReference type="InterPro" id="IPR037401">
    <property type="entry name" value="SnoaL-like"/>
</dbReference>
<feature type="signal peptide" evidence="1">
    <location>
        <begin position="1"/>
        <end position="18"/>
    </location>
</feature>
<dbReference type="Proteomes" id="UP000290244">
    <property type="component" value="Chromosome"/>
</dbReference>
<keyword evidence="1" id="KW-0732">Signal</keyword>
<keyword evidence="4" id="KW-1185">Reference proteome</keyword>
<evidence type="ECO:0000256" key="1">
    <source>
        <dbReference type="SAM" id="SignalP"/>
    </source>
</evidence>
<feature type="domain" description="SnoaL-like" evidence="2">
    <location>
        <begin position="30"/>
        <end position="143"/>
    </location>
</feature>